<organism evidence="8 9">
    <name type="scientific">Trapa incisa</name>
    <dbReference type="NCBI Taxonomy" id="236973"/>
    <lineage>
        <taxon>Eukaryota</taxon>
        <taxon>Viridiplantae</taxon>
        <taxon>Streptophyta</taxon>
        <taxon>Embryophyta</taxon>
        <taxon>Tracheophyta</taxon>
        <taxon>Spermatophyta</taxon>
        <taxon>Magnoliopsida</taxon>
        <taxon>eudicotyledons</taxon>
        <taxon>Gunneridae</taxon>
        <taxon>Pentapetalae</taxon>
        <taxon>rosids</taxon>
        <taxon>malvids</taxon>
        <taxon>Myrtales</taxon>
        <taxon>Lythraceae</taxon>
        <taxon>Trapa</taxon>
    </lineage>
</organism>
<dbReference type="SUPFAM" id="SSF56214">
    <property type="entry name" value="4'-phosphopantetheinyl transferase"/>
    <property type="match status" value="2"/>
</dbReference>
<dbReference type="GO" id="GO:0006633">
    <property type="term" value="P:fatty acid biosynthetic process"/>
    <property type="evidence" value="ECO:0007669"/>
    <property type="project" value="InterPro"/>
</dbReference>
<keyword evidence="3" id="KW-0808">Transferase</keyword>
<dbReference type="InterPro" id="IPR055066">
    <property type="entry name" value="AASDHPPT_N"/>
</dbReference>
<dbReference type="PANTHER" id="PTHR12215">
    <property type="entry name" value="PHOSPHOPANTETHEINE TRANSFERASE"/>
    <property type="match status" value="1"/>
</dbReference>
<name>A0AAN7KMK1_9MYRT</name>
<sequence length="343" mass="38261">MNLLWRTVRIPMNTFCLHRTFAASALHLAPVQLPSRAESHLWYLVPDEVKSVSLLGQYSEILSPCENEYVACIRGEQLKKTALLARVLVRTTIARYQTDGYIDPRSLKFRKNIHGKPELEWDNDDSGSRPPVQFNISHTASLIACGVTSSSPIGVDIEKKDRKIQNNIISFARRYFTPNEVERLSSISDLNVQRQHFLKLWTLKEAYVKALGKGISALPFSTFTIKSRNFEKKELNGSGDSDPEITVESVDGQRSLLSNWQFTLLELAGTHFAAVCVARDGSMGGKNMFNFGLGYGKHFTGLKSILTVSDKCFTPKKLTVMKTIPFVGDESMSGTDAAIVCGF</sequence>
<evidence type="ECO:0000256" key="1">
    <source>
        <dbReference type="ARBA" id="ARBA00001946"/>
    </source>
</evidence>
<dbReference type="Pfam" id="PF01648">
    <property type="entry name" value="ACPS"/>
    <property type="match status" value="1"/>
</dbReference>
<dbReference type="NCBIfam" id="TIGR00556">
    <property type="entry name" value="pantethn_trn"/>
    <property type="match status" value="1"/>
</dbReference>
<comment type="caution">
    <text evidence="8">The sequence shown here is derived from an EMBL/GenBank/DDBJ whole genome shotgun (WGS) entry which is preliminary data.</text>
</comment>
<proteinExistence type="predicted"/>
<dbReference type="GO" id="GO:0000287">
    <property type="term" value="F:magnesium ion binding"/>
    <property type="evidence" value="ECO:0007669"/>
    <property type="project" value="InterPro"/>
</dbReference>
<evidence type="ECO:0000256" key="4">
    <source>
        <dbReference type="ARBA" id="ARBA00022723"/>
    </source>
</evidence>
<gene>
    <name evidence="8" type="ORF">SAY87_007612</name>
</gene>
<evidence type="ECO:0000313" key="8">
    <source>
        <dbReference type="EMBL" id="KAK4765970.1"/>
    </source>
</evidence>
<dbReference type="Pfam" id="PF22624">
    <property type="entry name" value="AASDHPPT_N"/>
    <property type="match status" value="1"/>
</dbReference>
<evidence type="ECO:0000256" key="3">
    <source>
        <dbReference type="ARBA" id="ARBA00022679"/>
    </source>
</evidence>
<evidence type="ECO:0000259" key="7">
    <source>
        <dbReference type="Pfam" id="PF22624"/>
    </source>
</evidence>
<dbReference type="GO" id="GO:0005829">
    <property type="term" value="C:cytosol"/>
    <property type="evidence" value="ECO:0007669"/>
    <property type="project" value="TreeGrafter"/>
</dbReference>
<dbReference type="GO" id="GO:0019878">
    <property type="term" value="P:lysine biosynthetic process via aminoadipic acid"/>
    <property type="evidence" value="ECO:0007669"/>
    <property type="project" value="TreeGrafter"/>
</dbReference>
<keyword evidence="5" id="KW-0460">Magnesium</keyword>
<dbReference type="InterPro" id="IPR004568">
    <property type="entry name" value="Ppantetheine-prot_Trfase_dom"/>
</dbReference>
<protein>
    <recommendedName>
        <fullName evidence="2">holo-[acyl-carrier-protein] synthase</fullName>
        <ecNumber evidence="2">2.7.8.7</ecNumber>
    </recommendedName>
</protein>
<dbReference type="FunFam" id="3.90.470.20:FF:000010">
    <property type="entry name" value="L-aminoadipate-semialdehyde dehydrogenase-phosphopantetheinyl transferase"/>
    <property type="match status" value="1"/>
</dbReference>
<dbReference type="GO" id="GO:0008897">
    <property type="term" value="F:holo-[acyl-carrier-protein] synthase activity"/>
    <property type="evidence" value="ECO:0007669"/>
    <property type="project" value="UniProtKB-EC"/>
</dbReference>
<dbReference type="PANTHER" id="PTHR12215:SF15">
    <property type="entry name" value="4'-PHOSPHOPANTETHEINYL TRANSFERASE SUPERFAMILY-RELATED"/>
    <property type="match status" value="1"/>
</dbReference>
<dbReference type="AlphaFoldDB" id="A0AAN7KMK1"/>
<feature type="domain" description="4'-phosphopantetheinyl transferase N-terminal" evidence="7">
    <location>
        <begin position="61"/>
        <end position="144"/>
    </location>
</feature>
<dbReference type="InterPro" id="IPR008278">
    <property type="entry name" value="4-PPantetheinyl_Trfase_dom"/>
</dbReference>
<dbReference type="Gene3D" id="3.90.470.20">
    <property type="entry name" value="4'-phosphopantetheinyl transferase domain"/>
    <property type="match status" value="2"/>
</dbReference>
<feature type="domain" description="4'-phosphopantetheinyl transferase" evidence="6">
    <location>
        <begin position="152"/>
        <end position="236"/>
    </location>
</feature>
<evidence type="ECO:0000256" key="2">
    <source>
        <dbReference type="ARBA" id="ARBA00013172"/>
    </source>
</evidence>
<evidence type="ECO:0000259" key="6">
    <source>
        <dbReference type="Pfam" id="PF01648"/>
    </source>
</evidence>
<evidence type="ECO:0000256" key="5">
    <source>
        <dbReference type="ARBA" id="ARBA00022842"/>
    </source>
</evidence>
<dbReference type="InterPro" id="IPR050559">
    <property type="entry name" value="P-Pant_transferase_sf"/>
</dbReference>
<evidence type="ECO:0000313" key="9">
    <source>
        <dbReference type="Proteomes" id="UP001345219"/>
    </source>
</evidence>
<reference evidence="8 9" key="1">
    <citation type="journal article" date="2023" name="Hortic Res">
        <title>Pangenome of water caltrop reveals structural variations and asymmetric subgenome divergence after allopolyploidization.</title>
        <authorList>
            <person name="Zhang X."/>
            <person name="Chen Y."/>
            <person name="Wang L."/>
            <person name="Yuan Y."/>
            <person name="Fang M."/>
            <person name="Shi L."/>
            <person name="Lu R."/>
            <person name="Comes H.P."/>
            <person name="Ma Y."/>
            <person name="Chen Y."/>
            <person name="Huang G."/>
            <person name="Zhou Y."/>
            <person name="Zheng Z."/>
            <person name="Qiu Y."/>
        </authorList>
    </citation>
    <scope>NUCLEOTIDE SEQUENCE [LARGE SCALE GENOMIC DNA]</scope>
    <source>
        <tissue evidence="8">Roots</tissue>
    </source>
</reference>
<dbReference type="EMBL" id="JAXIOK010000007">
    <property type="protein sequence ID" value="KAK4765970.1"/>
    <property type="molecule type" value="Genomic_DNA"/>
</dbReference>
<dbReference type="EC" id="2.7.8.7" evidence="2"/>
<comment type="cofactor">
    <cofactor evidence="1">
        <name>Mg(2+)</name>
        <dbReference type="ChEBI" id="CHEBI:18420"/>
    </cofactor>
</comment>
<keyword evidence="9" id="KW-1185">Reference proteome</keyword>
<dbReference type="InterPro" id="IPR037143">
    <property type="entry name" value="4-PPantetheinyl_Trfase_dom_sf"/>
</dbReference>
<accession>A0AAN7KMK1</accession>
<dbReference type="Proteomes" id="UP001345219">
    <property type="component" value="Chromosome 7"/>
</dbReference>
<keyword evidence="4" id="KW-0479">Metal-binding</keyword>